<evidence type="ECO:0000313" key="3">
    <source>
        <dbReference type="Proteomes" id="UP000002785"/>
    </source>
</evidence>
<dbReference type="AlphaFoldDB" id="B5HQA9"/>
<name>B5HQA9_STRX2</name>
<accession>B5HQA9</accession>
<sequence length="139" mass="14608">MSGAHTPQAAGAGRTTRLGTPEGALSLVREGTREVEEAPPRRPRGQTSPAARTRGRQGGPAHTRQAARTDRAPHRRTPGPCRPYPRTAGWTRPAPRRPRGPTGLPVAGHRSPAPPYTRTAGRTGQPYAAGRGGGPDDPP</sequence>
<dbReference type="EMBL" id="CM000951">
    <property type="protein sequence ID" value="EDY55014.2"/>
    <property type="molecule type" value="Genomic_DNA"/>
</dbReference>
<evidence type="ECO:0000256" key="1">
    <source>
        <dbReference type="SAM" id="MobiDB-lite"/>
    </source>
</evidence>
<keyword evidence="3" id="KW-1185">Reference proteome</keyword>
<feature type="region of interest" description="Disordered" evidence="1">
    <location>
        <begin position="1"/>
        <end position="139"/>
    </location>
</feature>
<evidence type="ECO:0000313" key="2">
    <source>
        <dbReference type="EMBL" id="EDY55014.2"/>
    </source>
</evidence>
<gene>
    <name evidence="2" type="ORF">SSEG_01594</name>
</gene>
<dbReference type="Proteomes" id="UP000002785">
    <property type="component" value="Chromosome"/>
</dbReference>
<protein>
    <submittedName>
        <fullName evidence="2">Uncharacterized protein</fullName>
    </submittedName>
</protein>
<feature type="compositionally biased region" description="Basic and acidic residues" evidence="1">
    <location>
        <begin position="30"/>
        <end position="40"/>
    </location>
</feature>
<feature type="compositionally biased region" description="Gly residues" evidence="1">
    <location>
        <begin position="130"/>
        <end position="139"/>
    </location>
</feature>
<organism evidence="2 3">
    <name type="scientific">Streptomyces sviceus (strain ATCC 29083 / DSM 924 / JCM 4929 / NBRC 13980 / NCIMB 11184 / NRRL 5439 / UC 5370)</name>
    <dbReference type="NCBI Taxonomy" id="463191"/>
    <lineage>
        <taxon>Bacteria</taxon>
        <taxon>Bacillati</taxon>
        <taxon>Actinomycetota</taxon>
        <taxon>Actinomycetes</taxon>
        <taxon>Kitasatosporales</taxon>
        <taxon>Streptomycetaceae</taxon>
        <taxon>Streptomyces</taxon>
    </lineage>
</organism>
<reference evidence="2" key="1">
    <citation type="submission" date="2009-10" db="EMBL/GenBank/DDBJ databases">
        <title>The genome sequence of Streptomyces sviceus strain ATCC 29083.</title>
        <authorList>
            <consortium name="The Broad Institute Genome Sequencing Platform"/>
            <consortium name="Broad Institute Microbial Sequencing Center"/>
            <person name="Fischbach M."/>
            <person name="Godfrey P."/>
            <person name="Ward D."/>
            <person name="Young S."/>
            <person name="Zeng Q."/>
            <person name="Koehrsen M."/>
            <person name="Alvarado L."/>
            <person name="Berlin A.M."/>
            <person name="Bochicchio J."/>
            <person name="Borenstein D."/>
            <person name="Chapman S.B."/>
            <person name="Chen Z."/>
            <person name="Engels R."/>
            <person name="Freedman E."/>
            <person name="Gellesch M."/>
            <person name="Goldberg J."/>
            <person name="Griggs A."/>
            <person name="Gujja S."/>
            <person name="Heilman E.R."/>
            <person name="Heiman D.I."/>
            <person name="Hepburn T.A."/>
            <person name="Howarth C."/>
            <person name="Jen D."/>
            <person name="Larson L."/>
            <person name="Lewis B."/>
            <person name="Mehta T."/>
            <person name="Park D."/>
            <person name="Pearson M."/>
            <person name="Richards J."/>
            <person name="Roberts A."/>
            <person name="Saif S."/>
            <person name="Shea T.D."/>
            <person name="Shenoy N."/>
            <person name="Sisk P."/>
            <person name="Stolte C."/>
            <person name="Sykes S.N."/>
            <person name="Thomson T."/>
            <person name="Walk T."/>
            <person name="White J."/>
            <person name="Yandava C."/>
            <person name="Straight P."/>
            <person name="Clardy J."/>
            <person name="Hung D."/>
            <person name="Kolter R."/>
            <person name="Mekalanos J."/>
            <person name="Walker S."/>
            <person name="Walsh C.T."/>
            <person name="Wieland-Brown L.C."/>
            <person name="Haas B."/>
            <person name="Nusbaum C."/>
            <person name="Birren B."/>
        </authorList>
    </citation>
    <scope>NUCLEOTIDE SEQUENCE [LARGE SCALE GENOMIC DNA]</scope>
    <source>
        <strain evidence="2">ATCC 29083</strain>
    </source>
</reference>
<proteinExistence type="predicted"/>
<dbReference type="HOGENOM" id="CLU_1844046_0_0_11"/>